<feature type="transmembrane region" description="Helical" evidence="6">
    <location>
        <begin position="44"/>
        <end position="67"/>
    </location>
</feature>
<comment type="caution">
    <text evidence="8">The sequence shown here is derived from an EMBL/GenBank/DDBJ whole genome shotgun (WGS) entry which is preliminary data.</text>
</comment>
<keyword evidence="2 6" id="KW-0812">Transmembrane</keyword>
<feature type="transmembrane region" description="Helical" evidence="6">
    <location>
        <begin position="112"/>
        <end position="133"/>
    </location>
</feature>
<evidence type="ECO:0000256" key="4">
    <source>
        <dbReference type="ARBA" id="ARBA00023136"/>
    </source>
</evidence>
<sequence length="168" mass="18293">MSSGRDQQTHHHGFGDPSGVPVVPGDEDLPAGPIVRLLKDRRTAFLVVGGVNTVVGLGAFVVFHRLYSGSDLGKTAVSMLTLISSHIVSVVVAFVLYRYLVFRVRGNLVRDAVRFETVYLSGLLVNAVLLWLGSTVLDLPTVPVQVVIVVLTAVWSWVGHGRFSFRRT</sequence>
<protein>
    <submittedName>
        <fullName evidence="8">GtrA family protein</fullName>
    </submittedName>
</protein>
<accession>A0A849AGH3</accession>
<comment type="subcellular location">
    <subcellularLocation>
        <location evidence="1">Membrane</location>
        <topology evidence="1">Multi-pass membrane protein</topology>
    </subcellularLocation>
</comment>
<evidence type="ECO:0000259" key="7">
    <source>
        <dbReference type="Pfam" id="PF04138"/>
    </source>
</evidence>
<feature type="transmembrane region" description="Helical" evidence="6">
    <location>
        <begin position="139"/>
        <end position="158"/>
    </location>
</feature>
<feature type="domain" description="GtrA/DPMS transmembrane" evidence="7">
    <location>
        <begin position="45"/>
        <end position="165"/>
    </location>
</feature>
<feature type="transmembrane region" description="Helical" evidence="6">
    <location>
        <begin position="79"/>
        <end position="100"/>
    </location>
</feature>
<dbReference type="GO" id="GO:0000271">
    <property type="term" value="P:polysaccharide biosynthetic process"/>
    <property type="evidence" value="ECO:0007669"/>
    <property type="project" value="InterPro"/>
</dbReference>
<dbReference type="Proteomes" id="UP000557772">
    <property type="component" value="Unassembled WGS sequence"/>
</dbReference>
<evidence type="ECO:0000256" key="5">
    <source>
        <dbReference type="SAM" id="MobiDB-lite"/>
    </source>
</evidence>
<evidence type="ECO:0000256" key="2">
    <source>
        <dbReference type="ARBA" id="ARBA00022692"/>
    </source>
</evidence>
<gene>
    <name evidence="8" type="ORF">HJ588_06870</name>
</gene>
<keyword evidence="4 6" id="KW-0472">Membrane</keyword>
<reference evidence="8 9" key="1">
    <citation type="submission" date="2020-05" db="EMBL/GenBank/DDBJ databases">
        <title>Flexivirga sp. ID2601S isolated from air conditioner.</title>
        <authorList>
            <person name="Kim D.H."/>
        </authorList>
    </citation>
    <scope>NUCLEOTIDE SEQUENCE [LARGE SCALE GENOMIC DNA]</scope>
    <source>
        <strain evidence="8 9">ID2601S</strain>
    </source>
</reference>
<dbReference type="GO" id="GO:0016020">
    <property type="term" value="C:membrane"/>
    <property type="evidence" value="ECO:0007669"/>
    <property type="project" value="UniProtKB-SubCell"/>
</dbReference>
<evidence type="ECO:0000256" key="6">
    <source>
        <dbReference type="SAM" id="Phobius"/>
    </source>
</evidence>
<evidence type="ECO:0000313" key="9">
    <source>
        <dbReference type="Proteomes" id="UP000557772"/>
    </source>
</evidence>
<feature type="region of interest" description="Disordered" evidence="5">
    <location>
        <begin position="1"/>
        <end position="23"/>
    </location>
</feature>
<evidence type="ECO:0000256" key="1">
    <source>
        <dbReference type="ARBA" id="ARBA00004141"/>
    </source>
</evidence>
<keyword evidence="9" id="KW-1185">Reference proteome</keyword>
<dbReference type="EMBL" id="JABENB010000001">
    <property type="protein sequence ID" value="NNG38993.1"/>
    <property type="molecule type" value="Genomic_DNA"/>
</dbReference>
<dbReference type="Pfam" id="PF04138">
    <property type="entry name" value="GtrA_DPMS_TM"/>
    <property type="match status" value="1"/>
</dbReference>
<organism evidence="8 9">
    <name type="scientific">Flexivirga aerilata</name>
    <dbReference type="NCBI Taxonomy" id="1656889"/>
    <lineage>
        <taxon>Bacteria</taxon>
        <taxon>Bacillati</taxon>
        <taxon>Actinomycetota</taxon>
        <taxon>Actinomycetes</taxon>
        <taxon>Micrococcales</taxon>
        <taxon>Dermacoccaceae</taxon>
        <taxon>Flexivirga</taxon>
    </lineage>
</organism>
<evidence type="ECO:0000256" key="3">
    <source>
        <dbReference type="ARBA" id="ARBA00022989"/>
    </source>
</evidence>
<evidence type="ECO:0000313" key="8">
    <source>
        <dbReference type="EMBL" id="NNG38993.1"/>
    </source>
</evidence>
<dbReference type="RefSeq" id="WP_171153351.1">
    <property type="nucleotide sequence ID" value="NZ_JABENB010000001.1"/>
</dbReference>
<proteinExistence type="predicted"/>
<keyword evidence="3 6" id="KW-1133">Transmembrane helix</keyword>
<dbReference type="AlphaFoldDB" id="A0A849AGH3"/>
<dbReference type="InterPro" id="IPR007267">
    <property type="entry name" value="GtrA_DPMS_TM"/>
</dbReference>
<name>A0A849AGH3_9MICO</name>